<feature type="compositionally biased region" description="Polar residues" evidence="1">
    <location>
        <begin position="395"/>
        <end position="415"/>
    </location>
</feature>
<organism evidence="2 3">
    <name type="scientific">Pseudopithomyces chartarum</name>
    <dbReference type="NCBI Taxonomy" id="1892770"/>
    <lineage>
        <taxon>Eukaryota</taxon>
        <taxon>Fungi</taxon>
        <taxon>Dikarya</taxon>
        <taxon>Ascomycota</taxon>
        <taxon>Pezizomycotina</taxon>
        <taxon>Dothideomycetes</taxon>
        <taxon>Pleosporomycetidae</taxon>
        <taxon>Pleosporales</taxon>
        <taxon>Massarineae</taxon>
        <taxon>Didymosphaeriaceae</taxon>
        <taxon>Pseudopithomyces</taxon>
    </lineage>
</organism>
<dbReference type="AlphaFoldDB" id="A0AAN6LZ83"/>
<feature type="compositionally biased region" description="Low complexity" evidence="1">
    <location>
        <begin position="101"/>
        <end position="138"/>
    </location>
</feature>
<feature type="compositionally biased region" description="Polar residues" evidence="1">
    <location>
        <begin position="71"/>
        <end position="93"/>
    </location>
</feature>
<feature type="region of interest" description="Disordered" evidence="1">
    <location>
        <begin position="1"/>
        <end position="232"/>
    </location>
</feature>
<evidence type="ECO:0000313" key="3">
    <source>
        <dbReference type="Proteomes" id="UP001280581"/>
    </source>
</evidence>
<protein>
    <submittedName>
        <fullName evidence="2">Uncharacterized protein</fullName>
    </submittedName>
</protein>
<feature type="compositionally biased region" description="Polar residues" evidence="1">
    <location>
        <begin position="1"/>
        <end position="10"/>
    </location>
</feature>
<feature type="compositionally biased region" description="Pro residues" evidence="1">
    <location>
        <begin position="199"/>
        <end position="209"/>
    </location>
</feature>
<proteinExistence type="predicted"/>
<name>A0AAN6LZ83_9PLEO</name>
<feature type="compositionally biased region" description="Polar residues" evidence="1">
    <location>
        <begin position="355"/>
        <end position="385"/>
    </location>
</feature>
<evidence type="ECO:0000313" key="2">
    <source>
        <dbReference type="EMBL" id="KAK3208044.1"/>
    </source>
</evidence>
<feature type="compositionally biased region" description="Polar residues" evidence="1">
    <location>
        <begin position="139"/>
        <end position="148"/>
    </location>
</feature>
<feature type="compositionally biased region" description="Polar residues" evidence="1">
    <location>
        <begin position="157"/>
        <end position="198"/>
    </location>
</feature>
<dbReference type="EMBL" id="WVTA01000008">
    <property type="protein sequence ID" value="KAK3208044.1"/>
    <property type="molecule type" value="Genomic_DNA"/>
</dbReference>
<keyword evidence="3" id="KW-1185">Reference proteome</keyword>
<sequence>MDYQTFNSPQHLPPSFGGPFSTSSAPSHSPQQAQLYQDPQARLQQPSANAPFPYQQFANGQPGAFPATMPGTASQATSGAVMQPGGLSQSQLHQARAAALHQQQQQQQHQHQQQQQQQHQQQQQQQQQQHQQHQQQHQGQAGSYSNAPFAQALASPAHQQFVQNRQTASPAASQHNSTASPYATPQQTQSPGLPTSQPMNPPATQPTPSQPMAAHTPVKPLPQSPVSPVAQAREKQRIDTLLEINQVLIQQVMELYEQGKAGHIGPAPDAKLEGEKQQQPSPEYRDYMRRLQANLAFLAQNAEKHSKPMQNMMPGPAIMVAPASPDELVKLYSRLQSLFPGWKGASNKPSPGPQRLNSTSSQASVQNSMQPPNSAGLQNNMQPPNSAGMPPIMQLPSNATGLNNNMSNNFQQPHQ</sequence>
<feature type="compositionally biased region" description="Low complexity" evidence="1">
    <location>
        <begin position="13"/>
        <end position="34"/>
    </location>
</feature>
<reference evidence="2 3" key="1">
    <citation type="submission" date="2021-02" db="EMBL/GenBank/DDBJ databases">
        <title>Genome assembly of Pseudopithomyces chartarum.</title>
        <authorList>
            <person name="Jauregui R."/>
            <person name="Singh J."/>
            <person name="Voisey C."/>
        </authorList>
    </citation>
    <scope>NUCLEOTIDE SEQUENCE [LARGE SCALE GENOMIC DNA]</scope>
    <source>
        <strain evidence="2 3">AGR01</strain>
    </source>
</reference>
<feature type="region of interest" description="Disordered" evidence="1">
    <location>
        <begin position="343"/>
        <end position="415"/>
    </location>
</feature>
<evidence type="ECO:0000256" key="1">
    <source>
        <dbReference type="SAM" id="MobiDB-lite"/>
    </source>
</evidence>
<comment type="caution">
    <text evidence="2">The sequence shown here is derived from an EMBL/GenBank/DDBJ whole genome shotgun (WGS) entry which is preliminary data.</text>
</comment>
<dbReference type="Proteomes" id="UP001280581">
    <property type="component" value="Unassembled WGS sequence"/>
</dbReference>
<accession>A0AAN6LZ83</accession>
<gene>
    <name evidence="2" type="ORF">GRF29_96g1204622</name>
</gene>